<keyword evidence="2" id="KW-0472">Membrane</keyword>
<feature type="compositionally biased region" description="Pro residues" evidence="1">
    <location>
        <begin position="22"/>
        <end position="51"/>
    </location>
</feature>
<comment type="caution">
    <text evidence="4">The sequence shown here is derived from an EMBL/GenBank/DDBJ whole genome shotgun (WGS) entry which is preliminary data.</text>
</comment>
<accession>A0AA36FR34</accession>
<dbReference type="EMBL" id="CATQJA010000715">
    <property type="protein sequence ID" value="CAJ0563453.1"/>
    <property type="molecule type" value="Genomic_DNA"/>
</dbReference>
<keyword evidence="3" id="KW-0732">Signal</keyword>
<evidence type="ECO:0000313" key="5">
    <source>
        <dbReference type="Proteomes" id="UP001177023"/>
    </source>
</evidence>
<keyword evidence="5" id="KW-1185">Reference proteome</keyword>
<evidence type="ECO:0000256" key="2">
    <source>
        <dbReference type="SAM" id="Phobius"/>
    </source>
</evidence>
<feature type="non-terminal residue" evidence="4">
    <location>
        <position position="265"/>
    </location>
</feature>
<feature type="transmembrane region" description="Helical" evidence="2">
    <location>
        <begin position="202"/>
        <end position="224"/>
    </location>
</feature>
<keyword evidence="2" id="KW-1133">Transmembrane helix</keyword>
<dbReference type="SUPFAM" id="SSF101447">
    <property type="entry name" value="Formin homology 2 domain (FH2 domain)"/>
    <property type="match status" value="1"/>
</dbReference>
<organism evidence="4 5">
    <name type="scientific">Mesorhabditis spiculigera</name>
    <dbReference type="NCBI Taxonomy" id="96644"/>
    <lineage>
        <taxon>Eukaryota</taxon>
        <taxon>Metazoa</taxon>
        <taxon>Ecdysozoa</taxon>
        <taxon>Nematoda</taxon>
        <taxon>Chromadorea</taxon>
        <taxon>Rhabditida</taxon>
        <taxon>Rhabditina</taxon>
        <taxon>Rhabditomorpha</taxon>
        <taxon>Rhabditoidea</taxon>
        <taxon>Rhabditidae</taxon>
        <taxon>Mesorhabditinae</taxon>
        <taxon>Mesorhabditis</taxon>
    </lineage>
</organism>
<reference evidence="4" key="1">
    <citation type="submission" date="2023-06" db="EMBL/GenBank/DDBJ databases">
        <authorList>
            <person name="Delattre M."/>
        </authorList>
    </citation>
    <scope>NUCLEOTIDE SEQUENCE</scope>
    <source>
        <strain evidence="4">AF72</strain>
    </source>
</reference>
<evidence type="ECO:0000313" key="4">
    <source>
        <dbReference type="EMBL" id="CAJ0563453.1"/>
    </source>
</evidence>
<dbReference type="Proteomes" id="UP001177023">
    <property type="component" value="Unassembled WGS sequence"/>
</dbReference>
<evidence type="ECO:0000256" key="1">
    <source>
        <dbReference type="SAM" id="MobiDB-lite"/>
    </source>
</evidence>
<gene>
    <name evidence="4" type="ORF">MSPICULIGERA_LOCUS2446</name>
</gene>
<dbReference type="AlphaFoldDB" id="A0AA36FR34"/>
<feature type="transmembrane region" description="Helical" evidence="2">
    <location>
        <begin position="161"/>
        <end position="181"/>
    </location>
</feature>
<protein>
    <submittedName>
        <fullName evidence="4">Uncharacterized protein</fullName>
    </submittedName>
</protein>
<feature type="compositionally biased region" description="Low complexity" evidence="1">
    <location>
        <begin position="52"/>
        <end position="94"/>
    </location>
</feature>
<proteinExistence type="predicted"/>
<keyword evidence="2" id="KW-0812">Transmembrane</keyword>
<feature type="region of interest" description="Disordered" evidence="1">
    <location>
        <begin position="18"/>
        <end position="94"/>
    </location>
</feature>
<evidence type="ECO:0000256" key="3">
    <source>
        <dbReference type="SAM" id="SignalP"/>
    </source>
</evidence>
<feature type="chain" id="PRO_5041373644" evidence="3">
    <location>
        <begin position="18"/>
        <end position="265"/>
    </location>
</feature>
<sequence>MKAAVVCFLALLAVAAATQPAGSPPPPPPPSGKPPAPGGGSQPPPPPPTGKPAPVQGGSQPPAPAASKAPLPASPVPASKAPAPSAAAPAATSAKPAGRRSVENFCLVYVGSAATVNLCHFFWGCPCAIWELNDSFEAGSLVFGFVANASVCYMYTARIPAGYGTIATTAFCELIVLILLVKRQASIPGRQSQHGLRRQFRFAGQLVTHTLSSMLLTVLSNIAYGGGEDIFSTFLLFTASWQASCLCACSLYIVFHAMRFMRFPT</sequence>
<name>A0AA36FR34_9BILA</name>
<feature type="signal peptide" evidence="3">
    <location>
        <begin position="1"/>
        <end position="17"/>
    </location>
</feature>
<feature type="transmembrane region" description="Helical" evidence="2">
    <location>
        <begin position="230"/>
        <end position="255"/>
    </location>
</feature>